<dbReference type="EMBL" id="PUHP01000184">
    <property type="protein sequence ID" value="TQN72301.1"/>
    <property type="molecule type" value="Genomic_DNA"/>
</dbReference>
<feature type="compositionally biased region" description="Low complexity" evidence="1">
    <location>
        <begin position="255"/>
        <end position="269"/>
    </location>
</feature>
<feature type="compositionally biased region" description="Low complexity" evidence="1">
    <location>
        <begin position="203"/>
        <end position="225"/>
    </location>
</feature>
<sequence length="415" mass="42783">MAAALPQDGAIPPSPTGADCSTLPGGRFSGYGIYDSNALRSAGYSILTSLSVFTSCPTSTTTLPPSPTGSLCSPHGDHWHCKPTATPSAAASSTHFTTTSSDKVGCMPHDDHWHCTPGVPQPTTPPGGSLLPTSANQEPSRSTGPAPVETCEAHHDHWHCPPGVEEPPPLSEQRQLQLIVLADSQLLQPVLPQRQSVLHTMTTPGVAEPTTPPAGAGAPSPTHAGDANDGLCVPHDDHWHCPPGVEEPSTPPSSGPASSAIGSGRGSAPRPTPIPTRPAGAGTGGESKSTAPLQASTLASSTRDPTRTSPAIVVTGGAVRFGTPGSPSLPIHLTPSLCTSLKMKYLTLLLAVLSILGLVAAQIPIKPPAYFGAPSTPKKKTLKRRDIGPRTGRPHVVNVANIRKPVHARPRPEEE</sequence>
<evidence type="ECO:0000313" key="3">
    <source>
        <dbReference type="Proteomes" id="UP000326340"/>
    </source>
</evidence>
<reference evidence="2 3" key="1">
    <citation type="journal article" date="2019" name="Sci. Rep.">
        <title>Colletotrichum shisoi sp. nov., an anthracnose pathogen of Perilla frutescens in Japan: molecular phylogenetic, morphological and genomic evidence.</title>
        <authorList>
            <person name="Gan P."/>
            <person name="Tsushima A."/>
            <person name="Hiroyama R."/>
            <person name="Narusaka M."/>
            <person name="Takano Y."/>
            <person name="Narusaka Y."/>
            <person name="Kawaradani M."/>
            <person name="Damm U."/>
            <person name="Shirasu K."/>
        </authorList>
    </citation>
    <scope>NUCLEOTIDE SEQUENCE [LARGE SCALE GENOMIC DNA]</scope>
    <source>
        <strain evidence="2 3">PG-2018a</strain>
    </source>
</reference>
<comment type="caution">
    <text evidence="2">The sequence shown here is derived from an EMBL/GenBank/DDBJ whole genome shotgun (WGS) entry which is preliminary data.</text>
</comment>
<feature type="region of interest" description="Disordered" evidence="1">
    <location>
        <begin position="373"/>
        <end position="394"/>
    </location>
</feature>
<gene>
    <name evidence="2" type="ORF">CSHISOI_03172</name>
</gene>
<protein>
    <submittedName>
        <fullName evidence="2">Uncharacterized protein</fullName>
    </submittedName>
</protein>
<proteinExistence type="predicted"/>
<feature type="region of interest" description="Disordered" evidence="1">
    <location>
        <begin position="203"/>
        <end position="310"/>
    </location>
</feature>
<dbReference type="Proteomes" id="UP000326340">
    <property type="component" value="Unassembled WGS sequence"/>
</dbReference>
<evidence type="ECO:0000256" key="1">
    <source>
        <dbReference type="SAM" id="MobiDB-lite"/>
    </source>
</evidence>
<keyword evidence="3" id="KW-1185">Reference proteome</keyword>
<accession>A0A5Q4BZP8</accession>
<feature type="region of interest" description="Disordered" evidence="1">
    <location>
        <begin position="119"/>
        <end position="171"/>
    </location>
</feature>
<dbReference type="AlphaFoldDB" id="A0A5Q4BZP8"/>
<feature type="compositionally biased region" description="Polar residues" evidence="1">
    <location>
        <begin position="286"/>
        <end position="309"/>
    </location>
</feature>
<organism evidence="2 3">
    <name type="scientific">Colletotrichum shisoi</name>
    <dbReference type="NCBI Taxonomy" id="2078593"/>
    <lineage>
        <taxon>Eukaryota</taxon>
        <taxon>Fungi</taxon>
        <taxon>Dikarya</taxon>
        <taxon>Ascomycota</taxon>
        <taxon>Pezizomycotina</taxon>
        <taxon>Sordariomycetes</taxon>
        <taxon>Hypocreomycetidae</taxon>
        <taxon>Glomerellales</taxon>
        <taxon>Glomerellaceae</taxon>
        <taxon>Colletotrichum</taxon>
        <taxon>Colletotrichum destructivum species complex</taxon>
    </lineage>
</organism>
<dbReference type="OrthoDB" id="4838872at2759"/>
<evidence type="ECO:0000313" key="2">
    <source>
        <dbReference type="EMBL" id="TQN72301.1"/>
    </source>
</evidence>
<name>A0A5Q4BZP8_9PEZI</name>